<dbReference type="Proteomes" id="UP000799302">
    <property type="component" value="Unassembled WGS sequence"/>
</dbReference>
<dbReference type="EMBL" id="MU004232">
    <property type="protein sequence ID" value="KAF2672182.1"/>
    <property type="molecule type" value="Genomic_DNA"/>
</dbReference>
<reference evidence="1" key="1">
    <citation type="journal article" date="2020" name="Stud. Mycol.">
        <title>101 Dothideomycetes genomes: a test case for predicting lifestyles and emergence of pathogens.</title>
        <authorList>
            <person name="Haridas S."/>
            <person name="Albert R."/>
            <person name="Binder M."/>
            <person name="Bloem J."/>
            <person name="Labutti K."/>
            <person name="Salamov A."/>
            <person name="Andreopoulos B."/>
            <person name="Baker S."/>
            <person name="Barry K."/>
            <person name="Bills G."/>
            <person name="Bluhm B."/>
            <person name="Cannon C."/>
            <person name="Castanera R."/>
            <person name="Culley D."/>
            <person name="Daum C."/>
            <person name="Ezra D."/>
            <person name="Gonzalez J."/>
            <person name="Henrissat B."/>
            <person name="Kuo A."/>
            <person name="Liang C."/>
            <person name="Lipzen A."/>
            <person name="Lutzoni F."/>
            <person name="Magnuson J."/>
            <person name="Mondo S."/>
            <person name="Nolan M."/>
            <person name="Ohm R."/>
            <person name="Pangilinan J."/>
            <person name="Park H.-J."/>
            <person name="Ramirez L."/>
            <person name="Alfaro M."/>
            <person name="Sun H."/>
            <person name="Tritt A."/>
            <person name="Yoshinaga Y."/>
            <person name="Zwiers L.-H."/>
            <person name="Turgeon B."/>
            <person name="Goodwin S."/>
            <person name="Spatafora J."/>
            <person name="Crous P."/>
            <person name="Grigoriev I."/>
        </authorList>
    </citation>
    <scope>NUCLEOTIDE SEQUENCE</scope>
    <source>
        <strain evidence="1">CBS 115976</strain>
    </source>
</reference>
<dbReference type="AlphaFoldDB" id="A0A6A6UIY5"/>
<organism evidence="1 2">
    <name type="scientific">Microthyrium microscopicum</name>
    <dbReference type="NCBI Taxonomy" id="703497"/>
    <lineage>
        <taxon>Eukaryota</taxon>
        <taxon>Fungi</taxon>
        <taxon>Dikarya</taxon>
        <taxon>Ascomycota</taxon>
        <taxon>Pezizomycotina</taxon>
        <taxon>Dothideomycetes</taxon>
        <taxon>Dothideomycetes incertae sedis</taxon>
        <taxon>Microthyriales</taxon>
        <taxon>Microthyriaceae</taxon>
        <taxon>Microthyrium</taxon>
    </lineage>
</organism>
<evidence type="ECO:0000313" key="1">
    <source>
        <dbReference type="EMBL" id="KAF2672182.1"/>
    </source>
</evidence>
<accession>A0A6A6UIY5</accession>
<name>A0A6A6UIY5_9PEZI</name>
<gene>
    <name evidence="1" type="ORF">BT63DRAFT_190631</name>
</gene>
<proteinExistence type="predicted"/>
<keyword evidence="2" id="KW-1185">Reference proteome</keyword>
<evidence type="ECO:0000313" key="2">
    <source>
        <dbReference type="Proteomes" id="UP000799302"/>
    </source>
</evidence>
<protein>
    <submittedName>
        <fullName evidence="1">Uncharacterized protein</fullName>
    </submittedName>
</protein>
<sequence>MLCGSGLRWINMPCIATKFLVLSPGHHTWLHVVNAIGLYRLSFKARSLVPVEFVHSHHRRCQLAFCVPLCPQSYPRTGSGVFRGIQILAICVGPLREAFDARLAVVRRWL</sequence>